<dbReference type="HOGENOM" id="CLU_1400429_0_0_11"/>
<dbReference type="STRING" id="558173.CDOO_10840"/>
<name>A0A097IJN8_9CORY</name>
<feature type="transmembrane region" description="Helical" evidence="1">
    <location>
        <begin position="129"/>
        <end position="148"/>
    </location>
</feature>
<keyword evidence="1" id="KW-1133">Transmembrane helix</keyword>
<accession>A0A097IJN8</accession>
<dbReference type="EMBL" id="CP006764">
    <property type="protein sequence ID" value="AIT62318.1"/>
    <property type="molecule type" value="Genomic_DNA"/>
</dbReference>
<protein>
    <submittedName>
        <fullName evidence="2">Uncharacterized protein</fullName>
    </submittedName>
</protein>
<feature type="transmembrane region" description="Helical" evidence="1">
    <location>
        <begin position="154"/>
        <end position="177"/>
    </location>
</feature>
<evidence type="ECO:0000313" key="2">
    <source>
        <dbReference type="EMBL" id="AIT62318.1"/>
    </source>
</evidence>
<dbReference type="Proteomes" id="UP000029914">
    <property type="component" value="Chromosome"/>
</dbReference>
<keyword evidence="1" id="KW-0472">Membrane</keyword>
<feature type="transmembrane region" description="Helical" evidence="1">
    <location>
        <begin position="97"/>
        <end position="117"/>
    </location>
</feature>
<dbReference type="AlphaFoldDB" id="A0A097IJN8"/>
<evidence type="ECO:0000256" key="1">
    <source>
        <dbReference type="SAM" id="Phobius"/>
    </source>
</evidence>
<keyword evidence="1" id="KW-0812">Transmembrane</keyword>
<feature type="transmembrane region" description="Helical" evidence="1">
    <location>
        <begin position="71"/>
        <end position="91"/>
    </location>
</feature>
<proteinExistence type="predicted"/>
<evidence type="ECO:0000313" key="3">
    <source>
        <dbReference type="Proteomes" id="UP000029914"/>
    </source>
</evidence>
<dbReference type="KEGG" id="cdo:CDOO_10840"/>
<keyword evidence="3" id="KW-1185">Reference proteome</keyword>
<gene>
    <name evidence="2" type="ORF">CDOO_10840</name>
</gene>
<organism evidence="2 3">
    <name type="scientific">Corynebacterium doosanense CAU 212 = DSM 45436</name>
    <dbReference type="NCBI Taxonomy" id="558173"/>
    <lineage>
        <taxon>Bacteria</taxon>
        <taxon>Bacillati</taxon>
        <taxon>Actinomycetota</taxon>
        <taxon>Actinomycetes</taxon>
        <taxon>Mycobacteriales</taxon>
        <taxon>Corynebacteriaceae</taxon>
        <taxon>Corynebacterium</taxon>
    </lineage>
</organism>
<sequence length="194" mass="20134">MSVLRRPLVIALALRAAIMLVLAGGLLWAAGSDAEVVATIAATVILVSLILSGAVMVWLAEFARRKAVPGAAWLTAQGATVLLAGMVAPVLLIDDPLIHSAVVLWIFAGTLFASGVLECISSVARRVSWGAGGTQVGGAALLAAVIWLRENHALTGMIGSTGLIVWAVGLLLVWCAVDASRWRLDSEGPLSDHR</sequence>
<feature type="transmembrane region" description="Helical" evidence="1">
    <location>
        <begin position="12"/>
        <end position="30"/>
    </location>
</feature>
<reference evidence="2 3" key="1">
    <citation type="submission" date="2013-09" db="EMBL/GenBank/DDBJ databases">
        <title>Complete genome sequence of Corynebacterium doosanense CAU 212(T) (=DSM 45436(T)), isolated from activated sludge.</title>
        <authorList>
            <person name="Schaffert L."/>
            <person name="Albersmeier A."/>
            <person name="Kalinowski J."/>
            <person name="Ruckert C."/>
        </authorList>
    </citation>
    <scope>NUCLEOTIDE SEQUENCE [LARGE SCALE GENOMIC DNA]</scope>
    <source>
        <strain evidence="2 3">CAU 212</strain>
    </source>
</reference>
<feature type="transmembrane region" description="Helical" evidence="1">
    <location>
        <begin position="36"/>
        <end position="59"/>
    </location>
</feature>
<dbReference type="RefSeq" id="WP_018020593.1">
    <property type="nucleotide sequence ID" value="NZ_AQUX01000001.1"/>
</dbReference>